<evidence type="ECO:0000313" key="3">
    <source>
        <dbReference type="EMBL" id="BAS00473.1"/>
    </source>
</evidence>
<feature type="chain" id="PRO_5014229121" evidence="2">
    <location>
        <begin position="22"/>
        <end position="196"/>
    </location>
</feature>
<dbReference type="AlphaFoldDB" id="A0A0H5BE48"/>
<dbReference type="EMBL" id="AP014854">
    <property type="protein sequence ID" value="BAS00473.1"/>
    <property type="molecule type" value="Genomic_DNA"/>
</dbReference>
<keyword evidence="5" id="KW-1185">Reference proteome</keyword>
<dbReference type="Gene3D" id="1.10.287.1490">
    <property type="match status" value="1"/>
</dbReference>
<keyword evidence="1" id="KW-0175">Coiled coil</keyword>
<organism evidence="4 5">
    <name type="scientific">Blastochloris viridis</name>
    <name type="common">Rhodopseudomonas viridis</name>
    <dbReference type="NCBI Taxonomy" id="1079"/>
    <lineage>
        <taxon>Bacteria</taxon>
        <taxon>Pseudomonadati</taxon>
        <taxon>Pseudomonadota</taxon>
        <taxon>Alphaproteobacteria</taxon>
        <taxon>Hyphomicrobiales</taxon>
        <taxon>Blastochloridaceae</taxon>
        <taxon>Blastochloris</taxon>
    </lineage>
</organism>
<reference evidence="5" key="3">
    <citation type="journal article" date="2016" name="Genome Announc.">
        <title>Revised genome sequence of the purple photosynthetic bacterium Blastochloris viridis.</title>
        <authorList>
            <person name="Liu L.N."/>
            <person name="Faulkner M."/>
            <person name="Liu X."/>
            <person name="Huang F."/>
            <person name="Darby A.C."/>
            <person name="Hall N."/>
        </authorList>
    </citation>
    <scope>NUCLEOTIDE SEQUENCE [LARGE SCALE GENOMIC DNA]</scope>
    <source>
        <strain evidence="5">ATCC 19567 / DSM 133 / F</strain>
    </source>
</reference>
<keyword evidence="2" id="KW-0732">Signal</keyword>
<evidence type="ECO:0000313" key="5">
    <source>
        <dbReference type="Proteomes" id="UP000065734"/>
    </source>
</evidence>
<reference evidence="4" key="2">
    <citation type="submission" date="2015-11" db="EMBL/GenBank/DDBJ databases">
        <authorList>
            <person name="Zhang Y."/>
            <person name="Guo Z."/>
        </authorList>
    </citation>
    <scope>NUCLEOTIDE SEQUENCE</scope>
    <source>
        <strain evidence="4">1</strain>
    </source>
</reference>
<dbReference type="OrthoDB" id="198726at2"/>
<reference evidence="3" key="1">
    <citation type="journal article" date="2015" name="Genome Announc.">
        <title>Complete Genome Sequence of the Bacteriochlorophyll b-Producing Photosynthetic Bacterium Blastochloris viridis.</title>
        <authorList>
            <person name="Tsukatani Y."/>
            <person name="Hirose Y."/>
            <person name="Harada J."/>
            <person name="Misawa N."/>
            <person name="Mori K."/>
            <person name="Inoue K."/>
            <person name="Tamiaki H."/>
        </authorList>
    </citation>
    <scope>NUCLEOTIDE SEQUENCE [LARGE SCALE GENOMIC DNA]</scope>
    <source>
        <strain evidence="3">DSM 133</strain>
    </source>
</reference>
<dbReference type="RefSeq" id="WP_055037379.1">
    <property type="nucleotide sequence ID" value="NZ_AP014854.2"/>
</dbReference>
<feature type="coiled-coil region" evidence="1">
    <location>
        <begin position="25"/>
        <end position="105"/>
    </location>
</feature>
<dbReference type="EMBL" id="LN907867">
    <property type="protein sequence ID" value="CUU42301.1"/>
    <property type="molecule type" value="Genomic_DNA"/>
</dbReference>
<protein>
    <submittedName>
        <fullName evidence="3">ATPase</fullName>
    </submittedName>
</protein>
<dbReference type="Proteomes" id="UP000065734">
    <property type="component" value="Chromosome I"/>
</dbReference>
<dbReference type="KEGG" id="bvr:BVIR_1864"/>
<gene>
    <name evidence="3" type="ORF">BV133_2879</name>
    <name evidence="4" type="ORF">BVIRIDIS_13090</name>
</gene>
<feature type="signal peptide" evidence="2">
    <location>
        <begin position="1"/>
        <end position="21"/>
    </location>
</feature>
<name>A0A0H5BE48_BLAVI</name>
<accession>A0A0H5BE48</accession>
<evidence type="ECO:0000313" key="4">
    <source>
        <dbReference type="EMBL" id="CUU42301.1"/>
    </source>
</evidence>
<dbReference type="PATRIC" id="fig|1079.6.peg.1928"/>
<sequence length="196" mass="22466">MRRLIMLPFVVLLAFASPAHAQSETDRLREALRSATAQTRSLEDQRTQLQAKVAEADRLRQSMQQQIDALRTQLKDVETAHRTAVETFNQRLEERNETLERWKAAYAEAADVARSKDGERAKFESESKAFRASTKACEARNEALAKLGRELLQAYDDVHFGDVIAAREPVLGLRRVDVQNMLQDYRSKIREQKIKP</sequence>
<dbReference type="STRING" id="1079.BVIR_1864"/>
<evidence type="ECO:0000256" key="1">
    <source>
        <dbReference type="SAM" id="Coils"/>
    </source>
</evidence>
<proteinExistence type="predicted"/>
<evidence type="ECO:0000256" key="2">
    <source>
        <dbReference type="SAM" id="SignalP"/>
    </source>
</evidence>